<reference evidence="4" key="1">
    <citation type="journal article" date="2019" name="Int. J. Syst. Evol. Microbiol.">
        <title>The Global Catalogue of Microorganisms (GCM) 10K type strain sequencing project: providing services to taxonomists for standard genome sequencing and annotation.</title>
        <authorList>
            <consortium name="The Broad Institute Genomics Platform"/>
            <consortium name="The Broad Institute Genome Sequencing Center for Infectious Disease"/>
            <person name="Wu L."/>
            <person name="Ma J."/>
        </authorList>
    </citation>
    <scope>NUCLEOTIDE SEQUENCE [LARGE SCALE GENOMIC DNA]</scope>
    <source>
        <strain evidence="4">ICMP 257</strain>
    </source>
</reference>
<dbReference type="SMART" id="SM00833">
    <property type="entry name" value="CobW_C"/>
    <property type="match status" value="1"/>
</dbReference>
<dbReference type="PANTHER" id="PTHR43603">
    <property type="entry name" value="COBW DOMAIN-CONTAINING PROTEIN DDB_G0274527"/>
    <property type="match status" value="1"/>
</dbReference>
<gene>
    <name evidence="3" type="ORF">ACFPL4_26115</name>
</gene>
<dbReference type="Proteomes" id="UP001595908">
    <property type="component" value="Unassembled WGS sequence"/>
</dbReference>
<dbReference type="SUPFAM" id="SSF90002">
    <property type="entry name" value="Hypothetical protein YjiA, C-terminal domain"/>
    <property type="match status" value="1"/>
</dbReference>
<organism evidence="3 4">
    <name type="scientific">Streptomyces atroolivaceus</name>
    <dbReference type="NCBI Taxonomy" id="66869"/>
    <lineage>
        <taxon>Bacteria</taxon>
        <taxon>Bacillati</taxon>
        <taxon>Actinomycetota</taxon>
        <taxon>Actinomycetes</taxon>
        <taxon>Kitasatosporales</taxon>
        <taxon>Streptomycetaceae</taxon>
        <taxon>Streptomyces</taxon>
    </lineage>
</organism>
<dbReference type="GeneID" id="31237799"/>
<comment type="caution">
    <text evidence="3">The sequence shown here is derived from an EMBL/GenBank/DDBJ whole genome shotgun (WGS) entry which is preliminary data.</text>
</comment>
<keyword evidence="4" id="KW-1185">Reference proteome</keyword>
<feature type="domain" description="CobW C-terminal" evidence="2">
    <location>
        <begin position="94"/>
        <end position="210"/>
    </location>
</feature>
<accession>A0ABV9VFH3</accession>
<feature type="compositionally biased region" description="Low complexity" evidence="1">
    <location>
        <begin position="10"/>
        <end position="20"/>
    </location>
</feature>
<proteinExistence type="predicted"/>
<dbReference type="EMBL" id="JBHSJE010000008">
    <property type="protein sequence ID" value="MFC4981789.1"/>
    <property type="molecule type" value="Genomic_DNA"/>
</dbReference>
<evidence type="ECO:0000313" key="4">
    <source>
        <dbReference type="Proteomes" id="UP001595908"/>
    </source>
</evidence>
<sequence>MEKGSGYFPETATSASAEKTTNAYDTSGSLLTSTDPTSLVEQINGNAPFFDPSADEKHRVRPWPVDFGEQWLARLGPMMIPGIRRGSAHLEPSVESVRWRARRPVHPQRLADALAKVMRGVVRSRGHPWLSSRPDSVVTWRSAGAHLDLREAGRWLEQEETRAWQAATPQRRTLASWFWHDCYGERRNEIVLTGVDLDKQATRLALDEVLLTDRELAQGRDAWAAVPGPLLG</sequence>
<evidence type="ECO:0000256" key="1">
    <source>
        <dbReference type="SAM" id="MobiDB-lite"/>
    </source>
</evidence>
<dbReference type="PANTHER" id="PTHR43603:SF1">
    <property type="entry name" value="ZINC-REGULATED GTPASE METALLOPROTEIN ACTIVATOR 1"/>
    <property type="match status" value="1"/>
</dbReference>
<name>A0ABV9VFH3_STRAZ</name>
<protein>
    <submittedName>
        <fullName evidence="3">GTP-binding protein</fullName>
    </submittedName>
</protein>
<dbReference type="RefSeq" id="WP_051709426.1">
    <property type="nucleotide sequence ID" value="NZ_JBHSJE010000008.1"/>
</dbReference>
<evidence type="ECO:0000313" key="3">
    <source>
        <dbReference type="EMBL" id="MFC4981789.1"/>
    </source>
</evidence>
<dbReference type="InterPro" id="IPR051927">
    <property type="entry name" value="Zn_Chap_cDPG_Synth"/>
</dbReference>
<evidence type="ECO:0000259" key="2">
    <source>
        <dbReference type="SMART" id="SM00833"/>
    </source>
</evidence>
<feature type="region of interest" description="Disordered" evidence="1">
    <location>
        <begin position="1"/>
        <end position="20"/>
    </location>
</feature>
<dbReference type="InterPro" id="IPR011629">
    <property type="entry name" value="CobW-like_C"/>
</dbReference>
<dbReference type="Pfam" id="PF07683">
    <property type="entry name" value="CobW_C"/>
    <property type="match status" value="1"/>
</dbReference>